<organism evidence="5 6">
    <name type="scientific">Paenibacillus selenitireducens</name>
    <dbReference type="NCBI Taxonomy" id="1324314"/>
    <lineage>
        <taxon>Bacteria</taxon>
        <taxon>Bacillati</taxon>
        <taxon>Bacillota</taxon>
        <taxon>Bacilli</taxon>
        <taxon>Bacillales</taxon>
        <taxon>Paenibacillaceae</taxon>
        <taxon>Paenibacillus</taxon>
    </lineage>
</organism>
<comment type="caution">
    <text evidence="5">The sequence shown here is derived from an EMBL/GenBank/DDBJ whole genome shotgun (WGS) entry which is preliminary data.</text>
</comment>
<dbReference type="STRING" id="1324314.BVG16_09305"/>
<dbReference type="InterPro" id="IPR036390">
    <property type="entry name" value="WH_DNA-bd_sf"/>
</dbReference>
<evidence type="ECO:0000259" key="4">
    <source>
        <dbReference type="PROSITE" id="PS51118"/>
    </source>
</evidence>
<name>A0A1T2XHH8_9BACL</name>
<dbReference type="GO" id="GO:0003677">
    <property type="term" value="F:DNA binding"/>
    <property type="evidence" value="ECO:0007669"/>
    <property type="project" value="UniProtKB-KW"/>
</dbReference>
<dbReference type="RefSeq" id="WP_078498272.1">
    <property type="nucleotide sequence ID" value="NZ_MSZX01000003.1"/>
</dbReference>
<dbReference type="InterPro" id="IPR036388">
    <property type="entry name" value="WH-like_DNA-bd_sf"/>
</dbReference>
<evidence type="ECO:0000256" key="3">
    <source>
        <dbReference type="ARBA" id="ARBA00023163"/>
    </source>
</evidence>
<dbReference type="Proteomes" id="UP000190188">
    <property type="component" value="Unassembled WGS sequence"/>
</dbReference>
<protein>
    <submittedName>
        <fullName evidence="5">Transcriptional regulator</fullName>
    </submittedName>
</protein>
<dbReference type="Pfam" id="PF01638">
    <property type="entry name" value="HxlR"/>
    <property type="match status" value="1"/>
</dbReference>
<dbReference type="SUPFAM" id="SSF46785">
    <property type="entry name" value="Winged helix' DNA-binding domain"/>
    <property type="match status" value="1"/>
</dbReference>
<evidence type="ECO:0000313" key="5">
    <source>
        <dbReference type="EMBL" id="OPA79275.1"/>
    </source>
</evidence>
<keyword evidence="2" id="KW-0238">DNA-binding</keyword>
<dbReference type="Gene3D" id="1.10.10.10">
    <property type="entry name" value="Winged helix-like DNA-binding domain superfamily/Winged helix DNA-binding domain"/>
    <property type="match status" value="1"/>
</dbReference>
<keyword evidence="1" id="KW-0805">Transcription regulation</keyword>
<dbReference type="InterPro" id="IPR002577">
    <property type="entry name" value="HTH_HxlR"/>
</dbReference>
<accession>A0A1T2XHH8</accession>
<feature type="domain" description="HTH hxlR-type" evidence="4">
    <location>
        <begin position="6"/>
        <end position="104"/>
    </location>
</feature>
<sequence>MKKYSCSIEVTMDIIGGKWKCLILHHLSHVPQRTSQLRRLMPSITQKMLVQQLRELEEDGIVLRTMYNQVPPKVEYSLTEFGTSIVPLINSLCVWGDDYIVHKYGDKSAILMDCKNGDSEAAEA</sequence>
<dbReference type="PANTHER" id="PTHR33204">
    <property type="entry name" value="TRANSCRIPTIONAL REGULATOR, MARR FAMILY"/>
    <property type="match status" value="1"/>
</dbReference>
<keyword evidence="6" id="KW-1185">Reference proteome</keyword>
<dbReference type="EMBL" id="MSZX01000003">
    <property type="protein sequence ID" value="OPA79275.1"/>
    <property type="molecule type" value="Genomic_DNA"/>
</dbReference>
<dbReference type="OrthoDB" id="9791143at2"/>
<gene>
    <name evidence="5" type="ORF">BVG16_09305</name>
</gene>
<dbReference type="PANTHER" id="PTHR33204:SF38">
    <property type="entry name" value="HTH-TYPE TRANSCRIPTIONAL ACTIVATOR HXLR"/>
    <property type="match status" value="1"/>
</dbReference>
<keyword evidence="3" id="KW-0804">Transcription</keyword>
<evidence type="ECO:0000256" key="2">
    <source>
        <dbReference type="ARBA" id="ARBA00023125"/>
    </source>
</evidence>
<reference evidence="5 6" key="1">
    <citation type="submission" date="2017-01" db="EMBL/GenBank/DDBJ databases">
        <title>Genome analysis of Paenibacillus selenitrireducens ES3-24.</title>
        <authorList>
            <person name="Xu D."/>
            <person name="Yao R."/>
            <person name="Zheng S."/>
        </authorList>
    </citation>
    <scope>NUCLEOTIDE SEQUENCE [LARGE SCALE GENOMIC DNA]</scope>
    <source>
        <strain evidence="5 6">ES3-24</strain>
    </source>
</reference>
<evidence type="ECO:0000313" key="6">
    <source>
        <dbReference type="Proteomes" id="UP000190188"/>
    </source>
</evidence>
<dbReference type="PROSITE" id="PS51118">
    <property type="entry name" value="HTH_HXLR"/>
    <property type="match status" value="1"/>
</dbReference>
<proteinExistence type="predicted"/>
<dbReference type="AlphaFoldDB" id="A0A1T2XHH8"/>
<evidence type="ECO:0000256" key="1">
    <source>
        <dbReference type="ARBA" id="ARBA00023015"/>
    </source>
</evidence>